<organism evidence="1">
    <name type="scientific">Arundo donax</name>
    <name type="common">Giant reed</name>
    <name type="synonym">Donax arundinaceus</name>
    <dbReference type="NCBI Taxonomy" id="35708"/>
    <lineage>
        <taxon>Eukaryota</taxon>
        <taxon>Viridiplantae</taxon>
        <taxon>Streptophyta</taxon>
        <taxon>Embryophyta</taxon>
        <taxon>Tracheophyta</taxon>
        <taxon>Spermatophyta</taxon>
        <taxon>Magnoliopsida</taxon>
        <taxon>Liliopsida</taxon>
        <taxon>Poales</taxon>
        <taxon>Poaceae</taxon>
        <taxon>PACMAD clade</taxon>
        <taxon>Arundinoideae</taxon>
        <taxon>Arundineae</taxon>
        <taxon>Arundo</taxon>
    </lineage>
</organism>
<dbReference type="EMBL" id="GBRH01179992">
    <property type="protein sequence ID" value="JAE17904.1"/>
    <property type="molecule type" value="Transcribed_RNA"/>
</dbReference>
<evidence type="ECO:0000313" key="1">
    <source>
        <dbReference type="EMBL" id="JAE17904.1"/>
    </source>
</evidence>
<reference evidence="1" key="2">
    <citation type="journal article" date="2015" name="Data Brief">
        <title>Shoot transcriptome of the giant reed, Arundo donax.</title>
        <authorList>
            <person name="Barrero R.A."/>
            <person name="Guerrero F.D."/>
            <person name="Moolhuijzen P."/>
            <person name="Goolsby J.A."/>
            <person name="Tidwell J."/>
            <person name="Bellgard S.E."/>
            <person name="Bellgard M.I."/>
        </authorList>
    </citation>
    <scope>NUCLEOTIDE SEQUENCE</scope>
    <source>
        <tissue evidence="1">Shoot tissue taken approximately 20 cm above the soil surface</tissue>
    </source>
</reference>
<accession>A0A0A9G348</accession>
<reference evidence="1" key="1">
    <citation type="submission" date="2014-09" db="EMBL/GenBank/DDBJ databases">
        <authorList>
            <person name="Magalhaes I.L.F."/>
            <person name="Oliveira U."/>
            <person name="Santos F.R."/>
            <person name="Vidigal T.H.D.A."/>
            <person name="Brescovit A.D."/>
            <person name="Santos A.J."/>
        </authorList>
    </citation>
    <scope>NUCLEOTIDE SEQUENCE</scope>
    <source>
        <tissue evidence="1">Shoot tissue taken approximately 20 cm above the soil surface</tissue>
    </source>
</reference>
<proteinExistence type="predicted"/>
<name>A0A0A9G348_ARUDO</name>
<dbReference type="AlphaFoldDB" id="A0A0A9G348"/>
<protein>
    <submittedName>
        <fullName evidence="1">Uncharacterized protein</fullName>
    </submittedName>
</protein>
<sequence>MDHGCCSTTYRFVHEDAYTQCAVEVVFSLSS</sequence>